<organism evidence="2 3">
    <name type="scientific">Elsinoe australis</name>
    <dbReference type="NCBI Taxonomy" id="40998"/>
    <lineage>
        <taxon>Eukaryota</taxon>
        <taxon>Fungi</taxon>
        <taxon>Dikarya</taxon>
        <taxon>Ascomycota</taxon>
        <taxon>Pezizomycotina</taxon>
        <taxon>Dothideomycetes</taxon>
        <taxon>Dothideomycetidae</taxon>
        <taxon>Myriangiales</taxon>
        <taxon>Elsinoaceae</taxon>
        <taxon>Elsinoe</taxon>
    </lineage>
</organism>
<sequence>MAPQLSPGILFRAASILPKYQEAHQREMDLQQSLDMQRQAGASRDERHKQEIDMREVEQAALEARHEDEIRAIKQDCERRIRECRLNAEAEMRKLEVRKQAQHSQPTPEPTKGKLIVPVPRSVKRKAENDAAVFESPIEDSFDPHGRPSTPCRNDKGDEANKQLVCSVLDGVSPGLRPLYNKATIDFAEMMEARQEKLRRLQAKKVQSLHSTVITDDEATEAEEDEEEDDFEDSVDRKIDEMVPADFTKSLSRQTMTTHPKAGPVLETRMTPIASKQAVSPRKWKHVEISPGVLSPSRKANQMVSIRKDSEPAPVSPRAPKTDMTNANRRKSRRQRGAAPEVDAVTGTSLEHSLSRAAKKTTQLPVHQARGKENVSQPERGNAGNEKARPVRAKVTMPANKRQKPRR</sequence>
<comment type="caution">
    <text evidence="2">The sequence shown here is derived from an EMBL/GenBank/DDBJ whole genome shotgun (WGS) entry which is preliminary data.</text>
</comment>
<dbReference type="AlphaFoldDB" id="A0A4U7B6U1"/>
<feature type="region of interest" description="Disordered" evidence="1">
    <location>
        <begin position="27"/>
        <end position="53"/>
    </location>
</feature>
<evidence type="ECO:0000256" key="1">
    <source>
        <dbReference type="SAM" id="MobiDB-lite"/>
    </source>
</evidence>
<name>A0A4U7B6U1_9PEZI</name>
<dbReference type="EMBL" id="PTQR01000006">
    <property type="protein sequence ID" value="TKX27148.1"/>
    <property type="molecule type" value="Genomic_DNA"/>
</dbReference>
<feature type="region of interest" description="Disordered" evidence="1">
    <location>
        <begin position="138"/>
        <end position="158"/>
    </location>
</feature>
<proteinExistence type="predicted"/>
<feature type="region of interest" description="Disordered" evidence="1">
    <location>
        <begin position="298"/>
        <end position="407"/>
    </location>
</feature>
<evidence type="ECO:0000313" key="2">
    <source>
        <dbReference type="EMBL" id="TKX27148.1"/>
    </source>
</evidence>
<accession>A0A4U7B6U1</accession>
<gene>
    <name evidence="2" type="ORF">C1H76_0441</name>
</gene>
<protein>
    <submittedName>
        <fullName evidence="2">Uncharacterized protein</fullName>
    </submittedName>
</protein>
<evidence type="ECO:0000313" key="3">
    <source>
        <dbReference type="Proteomes" id="UP000308133"/>
    </source>
</evidence>
<feature type="region of interest" description="Disordered" evidence="1">
    <location>
        <begin position="96"/>
        <end position="115"/>
    </location>
</feature>
<feature type="region of interest" description="Disordered" evidence="1">
    <location>
        <begin position="212"/>
        <end position="235"/>
    </location>
</feature>
<feature type="compositionally biased region" description="Acidic residues" evidence="1">
    <location>
        <begin position="215"/>
        <end position="233"/>
    </location>
</feature>
<dbReference type="Proteomes" id="UP000308133">
    <property type="component" value="Unassembled WGS sequence"/>
</dbReference>
<reference evidence="2 3" key="1">
    <citation type="submission" date="2018-02" db="EMBL/GenBank/DDBJ databases">
        <title>Draft genome sequences of Elsinoe sp., causing black scab on jojoba.</title>
        <authorList>
            <person name="Stodart B."/>
            <person name="Jeffress S."/>
            <person name="Ash G."/>
            <person name="Arun Chinnappa K."/>
        </authorList>
    </citation>
    <scope>NUCLEOTIDE SEQUENCE [LARGE SCALE GENOMIC DNA]</scope>
    <source>
        <strain evidence="2 3">Hillstone_2</strain>
    </source>
</reference>
<feature type="compositionally biased region" description="Basic and acidic residues" evidence="1">
    <location>
        <begin position="43"/>
        <end position="53"/>
    </location>
</feature>